<organism evidence="2">
    <name type="scientific">Phage sp. ctGns7</name>
    <dbReference type="NCBI Taxonomy" id="2828003"/>
    <lineage>
        <taxon>Viruses</taxon>
    </lineage>
</organism>
<feature type="compositionally biased region" description="Basic and acidic residues" evidence="1">
    <location>
        <begin position="21"/>
        <end position="31"/>
    </location>
</feature>
<sequence>MAEQTAKKSRTSTKTSTTKSANDEKNKDENLDLIKQMQKQIEQLQSQLAQAQSQPNVVVQSNSDITRTVKVVSMLPHTYVLSVKSNPKEKGRTYVFDKFGEVKNIRFSDMVEIVNNYNSQFEKGYAILTSQKDYEDLGIGYIYNEVMNKETVERLISLVDDNAVDTILNMDKDTAERFVALIARKMSEGYNYDFNKIKELEKNGYDIDEMSNLISAK</sequence>
<reference evidence="2" key="1">
    <citation type="journal article" date="2021" name="Proc. Natl. Acad. Sci. U.S.A.">
        <title>A Catalog of Tens of Thousands of Viruses from Human Metagenomes Reveals Hidden Associations with Chronic Diseases.</title>
        <authorList>
            <person name="Tisza M.J."/>
            <person name="Buck C.B."/>
        </authorList>
    </citation>
    <scope>NUCLEOTIDE SEQUENCE</scope>
    <source>
        <strain evidence="2">CtGns7</strain>
    </source>
</reference>
<protein>
    <submittedName>
        <fullName evidence="2">Uncharacterized protein</fullName>
    </submittedName>
</protein>
<name>A0A8S5S909_9VIRU</name>
<feature type="region of interest" description="Disordered" evidence="1">
    <location>
        <begin position="1"/>
        <end position="31"/>
    </location>
</feature>
<evidence type="ECO:0000313" key="2">
    <source>
        <dbReference type="EMBL" id="DAF47449.1"/>
    </source>
</evidence>
<proteinExistence type="predicted"/>
<evidence type="ECO:0000256" key="1">
    <source>
        <dbReference type="SAM" id="MobiDB-lite"/>
    </source>
</evidence>
<dbReference type="EMBL" id="BK032555">
    <property type="protein sequence ID" value="DAF47449.1"/>
    <property type="molecule type" value="Genomic_DNA"/>
</dbReference>
<accession>A0A8S5S909</accession>